<dbReference type="GO" id="GO:0008714">
    <property type="term" value="F:AMP nucleosidase activity"/>
    <property type="evidence" value="ECO:0007669"/>
    <property type="project" value="UniProtKB-EC"/>
</dbReference>
<organism evidence="4 6">
    <name type="scientific">Sphingomonas koreensis</name>
    <dbReference type="NCBI Taxonomy" id="93064"/>
    <lineage>
        <taxon>Bacteria</taxon>
        <taxon>Pseudomonadati</taxon>
        <taxon>Pseudomonadota</taxon>
        <taxon>Alphaproteobacteria</taxon>
        <taxon>Sphingomonadales</taxon>
        <taxon>Sphingomonadaceae</taxon>
        <taxon>Sphingomonas</taxon>
    </lineage>
</organism>
<evidence type="ECO:0000313" key="7">
    <source>
        <dbReference type="Proteomes" id="UP000286681"/>
    </source>
</evidence>
<dbReference type="NCBIfam" id="TIGR00730">
    <property type="entry name" value="Rossman fold protein, TIGR00730 family"/>
    <property type="match status" value="1"/>
</dbReference>
<reference evidence="5 7" key="3">
    <citation type="submission" date="2018-07" db="EMBL/GenBank/DDBJ databases">
        <title>Genomic and Epidemiologic Investigation of an Indolent Hospital Outbreak.</title>
        <authorList>
            <person name="Johnson R.C."/>
            <person name="Deming C."/>
            <person name="Conlan S."/>
            <person name="Zellmer C.J."/>
            <person name="Michelin A.V."/>
            <person name="Lee-Lin S."/>
            <person name="Thomas P.J."/>
            <person name="Park M."/>
            <person name="Weingarten R.A."/>
            <person name="Less J."/>
            <person name="Dekker J.P."/>
            <person name="Frank K.M."/>
            <person name="Musser K.A."/>
            <person name="Mcquiston J.R."/>
            <person name="Henderson D.K."/>
            <person name="Lau A.F."/>
            <person name="Palmore T.N."/>
            <person name="Segre J.A."/>
        </authorList>
    </citation>
    <scope>NUCLEOTIDE SEQUENCE [LARGE SCALE GENOMIC DNA]</scope>
    <source>
        <strain evidence="5 7">SK-NIH.Env10_0317</strain>
    </source>
</reference>
<evidence type="ECO:0000256" key="1">
    <source>
        <dbReference type="ARBA" id="ARBA00000274"/>
    </source>
</evidence>
<dbReference type="Proteomes" id="UP000185161">
    <property type="component" value="Chromosome"/>
</dbReference>
<dbReference type="KEGG" id="skr:BRX40_04530"/>
<name>A0A1L6JFT8_9SPHN</name>
<evidence type="ECO:0000313" key="6">
    <source>
        <dbReference type="Proteomes" id="UP000185161"/>
    </source>
</evidence>
<dbReference type="PANTHER" id="PTHR31223:SF70">
    <property type="entry name" value="LOG FAMILY PROTEIN YJL055W"/>
    <property type="match status" value="1"/>
</dbReference>
<dbReference type="STRING" id="93064.BRX40_04530"/>
<dbReference type="GO" id="GO:0009691">
    <property type="term" value="P:cytokinin biosynthetic process"/>
    <property type="evidence" value="ECO:0007669"/>
    <property type="project" value="UniProtKB-UniRule"/>
</dbReference>
<dbReference type="RefSeq" id="WP_075153045.1">
    <property type="nucleotide sequence ID" value="NZ_CP018820.1"/>
</dbReference>
<gene>
    <name evidence="4" type="ORF">BRX40_04530</name>
    <name evidence="5" type="ORF">CA257_01480</name>
</gene>
<comment type="similarity">
    <text evidence="2 3">Belongs to the LOG family.</text>
</comment>
<dbReference type="Proteomes" id="UP000286681">
    <property type="component" value="Unassembled WGS sequence"/>
</dbReference>
<keyword evidence="3" id="KW-0203">Cytokinin biosynthesis</keyword>
<keyword evidence="6" id="KW-1185">Reference proteome</keyword>
<reference evidence="4" key="1">
    <citation type="submission" date="2016-12" db="EMBL/GenBank/DDBJ databases">
        <title>Whole genome sequencing of Sphingomonas koreensis.</title>
        <authorList>
            <person name="Conlan S."/>
            <person name="Thomas P.J."/>
            <person name="Mullikin J."/>
            <person name="Palmore T.N."/>
            <person name="Frank K.M."/>
            <person name="Segre J.A."/>
        </authorList>
    </citation>
    <scope>NUCLEOTIDE SEQUENCE</scope>
    <source>
        <strain evidence="4">ABOJV</strain>
    </source>
</reference>
<dbReference type="GO" id="GO:0005829">
    <property type="term" value="C:cytosol"/>
    <property type="evidence" value="ECO:0007669"/>
    <property type="project" value="TreeGrafter"/>
</dbReference>
<proteinExistence type="inferred from homology"/>
<dbReference type="Pfam" id="PF03641">
    <property type="entry name" value="Lysine_decarbox"/>
    <property type="match status" value="1"/>
</dbReference>
<dbReference type="EMBL" id="QQWO01000001">
    <property type="protein sequence ID" value="RSV08395.1"/>
    <property type="molecule type" value="Genomic_DNA"/>
</dbReference>
<evidence type="ECO:0000313" key="5">
    <source>
        <dbReference type="EMBL" id="RSV08395.1"/>
    </source>
</evidence>
<sequence length="193" mass="20507">MNRLAIYCGSATPSDPVYVENARFVGRTLAERGIGVVYGGGRLGLMGAVADAALEAGGEVIGVIPQALVDAEVAHRGCTELHIVRTMHERKQAFTDISDGFVTLPGGTGTMDELWEAMSWAQIGYHAKPVGLLNTANFYDGLIAFVKTMGDVGFLRPQHQGLLIIDDQLDGLLEKMAAHVPATTIGQIGSKDL</sequence>
<dbReference type="Gene3D" id="3.40.50.450">
    <property type="match status" value="1"/>
</dbReference>
<evidence type="ECO:0000256" key="3">
    <source>
        <dbReference type="RuleBase" id="RU363015"/>
    </source>
</evidence>
<evidence type="ECO:0000256" key="2">
    <source>
        <dbReference type="ARBA" id="ARBA00006763"/>
    </source>
</evidence>
<dbReference type="InterPro" id="IPR005269">
    <property type="entry name" value="LOG"/>
</dbReference>
<dbReference type="PANTHER" id="PTHR31223">
    <property type="entry name" value="LOG FAMILY PROTEIN YJL055W"/>
    <property type="match status" value="1"/>
</dbReference>
<dbReference type="EC" id="3.2.2.n1" evidence="3"/>
<accession>A0A1L6JFT8</accession>
<protein>
    <recommendedName>
        <fullName evidence="3">Cytokinin riboside 5'-monophosphate phosphoribohydrolase</fullName>
        <ecNumber evidence="3">3.2.2.n1</ecNumber>
    </recommendedName>
</protein>
<dbReference type="InterPro" id="IPR031100">
    <property type="entry name" value="LOG_fam"/>
</dbReference>
<comment type="catalytic activity">
    <reaction evidence="1">
        <text>AMP + H2O = D-ribose 5-phosphate + adenine</text>
        <dbReference type="Rhea" id="RHEA:20129"/>
        <dbReference type="ChEBI" id="CHEBI:15377"/>
        <dbReference type="ChEBI" id="CHEBI:16708"/>
        <dbReference type="ChEBI" id="CHEBI:78346"/>
        <dbReference type="ChEBI" id="CHEBI:456215"/>
        <dbReference type="EC" id="3.2.2.4"/>
    </reaction>
</comment>
<dbReference type="EMBL" id="CP018820">
    <property type="protein sequence ID" value="APR54811.1"/>
    <property type="molecule type" value="Genomic_DNA"/>
</dbReference>
<dbReference type="OrthoDB" id="9801098at2"/>
<dbReference type="GeneID" id="44131821"/>
<reference evidence="6" key="2">
    <citation type="submission" date="2016-12" db="EMBL/GenBank/DDBJ databases">
        <title>Whole genome sequencing of Sphingomonas sp. ABOJV.</title>
        <authorList>
            <person name="Conlan S."/>
            <person name="Thomas P.J."/>
            <person name="Mullikin J."/>
            <person name="Palmore T.N."/>
            <person name="Frank K.M."/>
            <person name="Segre J.A."/>
        </authorList>
    </citation>
    <scope>NUCLEOTIDE SEQUENCE [LARGE SCALE GENOMIC DNA]</scope>
    <source>
        <strain evidence="6">ABOJV</strain>
    </source>
</reference>
<dbReference type="SUPFAM" id="SSF102405">
    <property type="entry name" value="MCP/YpsA-like"/>
    <property type="match status" value="1"/>
</dbReference>
<evidence type="ECO:0000313" key="4">
    <source>
        <dbReference type="EMBL" id="APR54811.1"/>
    </source>
</evidence>
<keyword evidence="3" id="KW-0378">Hydrolase</keyword>
<dbReference type="AlphaFoldDB" id="A0A1L6JFT8"/>